<reference evidence="3 4" key="1">
    <citation type="journal article" date="2017" name="PLoS Biol.">
        <title>The sea cucumber genome provides insights into morphological evolution and visceral regeneration.</title>
        <authorList>
            <person name="Zhang X."/>
            <person name="Sun L."/>
            <person name="Yuan J."/>
            <person name="Sun Y."/>
            <person name="Gao Y."/>
            <person name="Zhang L."/>
            <person name="Li S."/>
            <person name="Dai H."/>
            <person name="Hamel J.F."/>
            <person name="Liu C."/>
            <person name="Yu Y."/>
            <person name="Liu S."/>
            <person name="Lin W."/>
            <person name="Guo K."/>
            <person name="Jin S."/>
            <person name="Xu P."/>
            <person name="Storey K.B."/>
            <person name="Huan P."/>
            <person name="Zhang T."/>
            <person name="Zhou Y."/>
            <person name="Zhang J."/>
            <person name="Lin C."/>
            <person name="Li X."/>
            <person name="Xing L."/>
            <person name="Huo D."/>
            <person name="Sun M."/>
            <person name="Wang L."/>
            <person name="Mercier A."/>
            <person name="Li F."/>
            <person name="Yang H."/>
            <person name="Xiang J."/>
        </authorList>
    </citation>
    <scope>NUCLEOTIDE SEQUENCE [LARGE SCALE GENOMIC DNA]</scope>
    <source>
        <strain evidence="3">Shaxun</strain>
        <tissue evidence="3">Muscle</tissue>
    </source>
</reference>
<evidence type="ECO:0000313" key="3">
    <source>
        <dbReference type="EMBL" id="PIK47569.1"/>
    </source>
</evidence>
<dbReference type="STRING" id="307972.A0A2G8KHV7"/>
<dbReference type="GO" id="GO:0005509">
    <property type="term" value="F:calcium ion binding"/>
    <property type="evidence" value="ECO:0007669"/>
    <property type="project" value="InterPro"/>
</dbReference>
<comment type="caution">
    <text evidence="3">The sequence shown here is derived from an EMBL/GenBank/DDBJ whole genome shotgun (WGS) entry which is preliminary data.</text>
</comment>
<dbReference type="GO" id="GO:0005789">
    <property type="term" value="C:endoplasmic reticulum membrane"/>
    <property type="evidence" value="ECO:0007669"/>
    <property type="project" value="TreeGrafter"/>
</dbReference>
<keyword evidence="2" id="KW-1133">Transmembrane helix</keyword>
<name>A0A2G8KHV7_STIJA</name>
<feature type="compositionally biased region" description="Basic and acidic residues" evidence="1">
    <location>
        <begin position="104"/>
        <end position="127"/>
    </location>
</feature>
<keyword evidence="4" id="KW-1185">Reference proteome</keyword>
<dbReference type="Proteomes" id="UP000230750">
    <property type="component" value="Unassembled WGS sequence"/>
</dbReference>
<dbReference type="InterPro" id="IPR001580">
    <property type="entry name" value="Calret/calnex"/>
</dbReference>
<evidence type="ECO:0000256" key="2">
    <source>
        <dbReference type="SAM" id="Phobius"/>
    </source>
</evidence>
<keyword evidence="2" id="KW-0472">Membrane</keyword>
<dbReference type="OrthoDB" id="1938156at2759"/>
<accession>A0A2G8KHV7</accession>
<dbReference type="PANTHER" id="PTHR11073">
    <property type="entry name" value="CALRETICULIN AND CALNEXIN"/>
    <property type="match status" value="1"/>
</dbReference>
<dbReference type="AlphaFoldDB" id="A0A2G8KHV7"/>
<keyword evidence="2" id="KW-0812">Transmembrane</keyword>
<dbReference type="Gene3D" id="2.60.120.200">
    <property type="match status" value="1"/>
</dbReference>
<evidence type="ECO:0008006" key="5">
    <source>
        <dbReference type="Google" id="ProtNLM"/>
    </source>
</evidence>
<proteinExistence type="predicted"/>
<gene>
    <name evidence="3" type="ORF">BSL78_15556</name>
</gene>
<dbReference type="PANTHER" id="PTHR11073:SF1">
    <property type="entry name" value="CALNEXIN 14D-RELATED"/>
    <property type="match status" value="1"/>
</dbReference>
<dbReference type="EMBL" id="MRZV01000573">
    <property type="protein sequence ID" value="PIK47569.1"/>
    <property type="molecule type" value="Genomic_DNA"/>
</dbReference>
<sequence length="127" mass="14189">MTEDIYFDNFIITSDREVADNWAADTWKIRQRAEGGGSSGDSVVTSFMNATEEKPWLWVVVGLVVIIPLFLCIRICLRSGGSSEEDEDTDAKKTDEPTPDDEEEKGKQEDGGKDEERRGGGGWEGRR</sequence>
<feature type="transmembrane region" description="Helical" evidence="2">
    <location>
        <begin position="56"/>
        <end position="77"/>
    </location>
</feature>
<protein>
    <recommendedName>
        <fullName evidence="5">Calnexin</fullName>
    </recommendedName>
</protein>
<dbReference type="GO" id="GO:0051082">
    <property type="term" value="F:unfolded protein binding"/>
    <property type="evidence" value="ECO:0007669"/>
    <property type="project" value="InterPro"/>
</dbReference>
<feature type="region of interest" description="Disordered" evidence="1">
    <location>
        <begin position="80"/>
        <end position="127"/>
    </location>
</feature>
<organism evidence="3 4">
    <name type="scientific">Stichopus japonicus</name>
    <name type="common">Sea cucumber</name>
    <dbReference type="NCBI Taxonomy" id="307972"/>
    <lineage>
        <taxon>Eukaryota</taxon>
        <taxon>Metazoa</taxon>
        <taxon>Echinodermata</taxon>
        <taxon>Eleutherozoa</taxon>
        <taxon>Echinozoa</taxon>
        <taxon>Holothuroidea</taxon>
        <taxon>Aspidochirotacea</taxon>
        <taxon>Aspidochirotida</taxon>
        <taxon>Stichopodidae</taxon>
        <taxon>Apostichopus</taxon>
    </lineage>
</organism>
<dbReference type="GO" id="GO:0006457">
    <property type="term" value="P:protein folding"/>
    <property type="evidence" value="ECO:0007669"/>
    <property type="project" value="InterPro"/>
</dbReference>
<evidence type="ECO:0000256" key="1">
    <source>
        <dbReference type="SAM" id="MobiDB-lite"/>
    </source>
</evidence>
<dbReference type="GO" id="GO:0036503">
    <property type="term" value="P:ERAD pathway"/>
    <property type="evidence" value="ECO:0007669"/>
    <property type="project" value="TreeGrafter"/>
</dbReference>
<evidence type="ECO:0000313" key="4">
    <source>
        <dbReference type="Proteomes" id="UP000230750"/>
    </source>
</evidence>